<keyword evidence="3 5" id="KW-0456">Lyase</keyword>
<dbReference type="EMBL" id="WMBE01000001">
    <property type="protein sequence ID" value="MDG0866138.1"/>
    <property type="molecule type" value="Genomic_DNA"/>
</dbReference>
<dbReference type="PROSITE" id="PS00165">
    <property type="entry name" value="DEHYDRATASE_SER_THR"/>
    <property type="match status" value="1"/>
</dbReference>
<keyword evidence="2" id="KW-0663">Pyridoxal phosphate</keyword>
<dbReference type="Pfam" id="PF00291">
    <property type="entry name" value="PALP"/>
    <property type="match status" value="1"/>
</dbReference>
<evidence type="ECO:0000256" key="1">
    <source>
        <dbReference type="ARBA" id="ARBA00001933"/>
    </source>
</evidence>
<comment type="cofactor">
    <cofactor evidence="1">
        <name>pyridoxal 5'-phosphate</name>
        <dbReference type="ChEBI" id="CHEBI:597326"/>
    </cofactor>
</comment>
<dbReference type="PANTHER" id="PTHR48078">
    <property type="entry name" value="THREONINE DEHYDRATASE, MITOCHONDRIAL-RELATED"/>
    <property type="match status" value="1"/>
</dbReference>
<evidence type="ECO:0000259" key="4">
    <source>
        <dbReference type="Pfam" id="PF00291"/>
    </source>
</evidence>
<dbReference type="Proteomes" id="UP001321249">
    <property type="component" value="Unassembled WGS sequence"/>
</dbReference>
<evidence type="ECO:0000313" key="6">
    <source>
        <dbReference type="Proteomes" id="UP001321249"/>
    </source>
</evidence>
<dbReference type="NCBIfam" id="NF006050">
    <property type="entry name" value="PRK08197.1"/>
    <property type="match status" value="1"/>
</dbReference>
<sequence length="400" mass="42784">MSQRTEIRSHITHLECSLSGEPCGHELPHRLNPKNGKPYLARYDLAAAAETMTKESMAEREPNMWRYREVMPVVDPANIVTLGEGFTPLRQAGRLGKHLGMSDLLIKDEGVNPTGSFKARGLSAAVSKALELKQMKLTMPSAGNAAGAMSAYAAAAGMEAHVYMPKDAPIANQIECVAYGADLNLVDGFITDAGRISGEAAEEHGLFDVSTLKEPYRAEGKKTMGYEIVEQLRFEVPDVVIYPTGGGTGIVGIWKALDEMEQLGWIGSERPRMVCVQAEGCAPLVTAYNKGEEFADPFPNPKTLAAGMRVPAAVGDFLVIRAVRESGGTALTVTDDQMVDSVRDMSSFEGIFPAPEGGATLSALQLLLDSGEIGKDERVVLLNTGSAVKYLDVLGPALGL</sequence>
<evidence type="ECO:0000256" key="2">
    <source>
        <dbReference type="ARBA" id="ARBA00022898"/>
    </source>
</evidence>
<accession>A0ABD4XNW1</accession>
<dbReference type="GO" id="GO:0004795">
    <property type="term" value="F:threonine synthase activity"/>
    <property type="evidence" value="ECO:0007669"/>
    <property type="project" value="UniProtKB-EC"/>
</dbReference>
<dbReference type="AlphaFoldDB" id="A0ABD4XNW1"/>
<dbReference type="InterPro" id="IPR000634">
    <property type="entry name" value="Ser/Thr_deHydtase_PyrdxlP-BS"/>
</dbReference>
<dbReference type="InterPro" id="IPR036052">
    <property type="entry name" value="TrpB-like_PALP_sf"/>
</dbReference>
<dbReference type="InterPro" id="IPR001926">
    <property type="entry name" value="TrpB-like_PALP"/>
</dbReference>
<feature type="domain" description="Tryptophan synthase beta chain-like PALP" evidence="4">
    <location>
        <begin position="80"/>
        <end position="385"/>
    </location>
</feature>
<dbReference type="InterPro" id="IPR050147">
    <property type="entry name" value="Ser/Thr_Dehydratase"/>
</dbReference>
<dbReference type="CDD" id="cd01563">
    <property type="entry name" value="Thr-synth_1"/>
    <property type="match status" value="1"/>
</dbReference>
<dbReference type="RefSeq" id="WP_342822533.1">
    <property type="nucleotide sequence ID" value="NZ_CP046146.1"/>
</dbReference>
<dbReference type="Gene3D" id="3.40.50.1100">
    <property type="match status" value="2"/>
</dbReference>
<evidence type="ECO:0000313" key="5">
    <source>
        <dbReference type="EMBL" id="MDG0866138.1"/>
    </source>
</evidence>
<evidence type="ECO:0000256" key="3">
    <source>
        <dbReference type="ARBA" id="ARBA00023239"/>
    </source>
</evidence>
<reference evidence="5 6" key="1">
    <citation type="submission" date="2019-11" db="EMBL/GenBank/DDBJ databases">
        <authorList>
            <person name="Cho J.-C."/>
        </authorList>
    </citation>
    <scope>NUCLEOTIDE SEQUENCE [LARGE SCALE GENOMIC DNA]</scope>
    <source>
        <strain evidence="5 6">JH702</strain>
    </source>
</reference>
<name>A0ABD4XNW1_9CHLR</name>
<protein>
    <submittedName>
        <fullName evidence="5">Threonine synthase</fullName>
        <ecNumber evidence="5">4.2.3.1</ecNumber>
    </submittedName>
</protein>
<dbReference type="EC" id="4.2.3.1" evidence="5"/>
<dbReference type="GO" id="GO:1901605">
    <property type="term" value="P:alpha-amino acid metabolic process"/>
    <property type="evidence" value="ECO:0007669"/>
    <property type="project" value="UniProtKB-ARBA"/>
</dbReference>
<dbReference type="SUPFAM" id="SSF53686">
    <property type="entry name" value="Tryptophan synthase beta subunit-like PLP-dependent enzymes"/>
    <property type="match status" value="1"/>
</dbReference>
<comment type="caution">
    <text evidence="5">The sequence shown here is derived from an EMBL/GenBank/DDBJ whole genome shotgun (WGS) entry which is preliminary data.</text>
</comment>
<proteinExistence type="predicted"/>
<gene>
    <name evidence="5" type="ORF">GKO46_03520</name>
</gene>
<dbReference type="PANTHER" id="PTHR48078:SF6">
    <property type="entry name" value="L-THREONINE DEHYDRATASE CATABOLIC TDCB"/>
    <property type="match status" value="1"/>
</dbReference>
<organism evidence="5 6">
    <name type="scientific">Candidatus Lucifugimonas marina</name>
    <dbReference type="NCBI Taxonomy" id="3038979"/>
    <lineage>
        <taxon>Bacteria</taxon>
        <taxon>Bacillati</taxon>
        <taxon>Chloroflexota</taxon>
        <taxon>Dehalococcoidia</taxon>
        <taxon>SAR202 cluster</taxon>
        <taxon>Candidatus Lucifugimonadales</taxon>
        <taxon>Candidatus Lucifugimonadaceae</taxon>
        <taxon>Candidatus Lucifugimonas</taxon>
    </lineage>
</organism>